<dbReference type="SUPFAM" id="SSF53613">
    <property type="entry name" value="Ribokinase-like"/>
    <property type="match status" value="1"/>
</dbReference>
<name>K6W4L0_9MICO</name>
<dbReference type="Pfam" id="PF03853">
    <property type="entry name" value="YjeF_N"/>
    <property type="match status" value="1"/>
</dbReference>
<dbReference type="SUPFAM" id="SSF64153">
    <property type="entry name" value="YjeF N-terminal domain-like"/>
    <property type="match status" value="1"/>
</dbReference>
<sequence length="550" mass="55278">MPITAWSVTDVRSAEAQAMADLPDGELMQRAAHGLALVVAARLPNLPVQGGESARVVVLAGAGGNGGDALFAAAFLAQESDASVVAVCTGPAAHPPALAAARSAGVPIVELFGSSADSAAKEPTGSKKGSKKSGKNVTPDRYGLTEAAALVAEADLVIDGMYGIGGRPGLVDHAADDGGQLWQLVQAIPDDAYIVAVDLPSGADPAGERPVADAVFADETVTFGMCKPVHVLAGADATGLLTVVDIGLAEPVTPHAAARLVHDDIAAFWPVPGPGDDKYSRGVLGVVAGGMTYTGAAVLAVTAAVSAGAGMVRYIGPRHPSELVRFHVPEAVFGPGRVQAWLVGPGLDPQVAADDSIGAAQVAAAREALAAPEPCVVDAGGLDLLEGPRPQAGARTLLTPHAGELARLLSRLEGASISRAQVDAEPVAHARRAAQALRATVLLKGATTYVVPPTDSLPVFAQADAPPWLATAGSGDVLAGLAGTLLAAGLDPLVAGALAAQVHGLAGHEANPDGPVRALDVARAIPRVVAAALRRRNALLLPGSVREEEQ</sequence>
<reference evidence="22 23" key="1">
    <citation type="submission" date="2012-08" db="EMBL/GenBank/DDBJ databases">
        <title>Whole genome shotgun sequence of Kineosphaera limosa NBRC 100340.</title>
        <authorList>
            <person name="Yoshida I."/>
            <person name="Isaki S."/>
            <person name="Hosoyama A."/>
            <person name="Tsuchikane K."/>
            <person name="Katsumata H."/>
            <person name="Ando Y."/>
            <person name="Ohji S."/>
            <person name="Hamada M."/>
            <person name="Tamura T."/>
            <person name="Yamazoe A."/>
            <person name="Yamazaki S."/>
            <person name="Fujita N."/>
        </authorList>
    </citation>
    <scope>NUCLEOTIDE SEQUENCE [LARGE SCALE GENOMIC DNA]</scope>
    <source>
        <strain evidence="22 23">NBRC 100340</strain>
    </source>
</reference>
<comment type="similarity">
    <text evidence="3 18">In the N-terminal section; belongs to the NnrE/AIBP family.</text>
</comment>
<keyword evidence="9 18" id="KW-0630">Potassium</keyword>
<accession>K6W4L0</accession>
<comment type="catalytic activity">
    <reaction evidence="1 18">
        <text>(6R)-NADHX = (6S)-NADHX</text>
        <dbReference type="Rhea" id="RHEA:32215"/>
        <dbReference type="ChEBI" id="CHEBI:64074"/>
        <dbReference type="ChEBI" id="CHEBI:64075"/>
        <dbReference type="EC" id="5.1.99.6"/>
    </reaction>
</comment>
<keyword evidence="23" id="KW-1185">Reference proteome</keyword>
<protein>
    <recommendedName>
        <fullName evidence="17">ADP-dependent (S)-NAD(P)H-hydrate dehydratase</fullName>
        <ecNumber evidence="17">4.2.1.136</ecNumber>
    </recommendedName>
    <alternativeName>
        <fullName evidence="17">ADP-dependent NAD(P)HX dehydratase</fullName>
    </alternativeName>
</protein>
<feature type="domain" description="YjeF C-terminal" evidence="20">
    <location>
        <begin position="261"/>
        <end position="532"/>
    </location>
</feature>
<evidence type="ECO:0000313" key="22">
    <source>
        <dbReference type="EMBL" id="GAB94095.1"/>
    </source>
</evidence>
<evidence type="ECO:0000259" key="20">
    <source>
        <dbReference type="PROSITE" id="PS51383"/>
    </source>
</evidence>
<evidence type="ECO:0000259" key="21">
    <source>
        <dbReference type="PROSITE" id="PS51385"/>
    </source>
</evidence>
<keyword evidence="6 17" id="KW-0547">Nucleotide-binding</keyword>
<dbReference type="EC" id="4.2.1.136" evidence="17"/>
<dbReference type="Gene3D" id="3.40.50.10260">
    <property type="entry name" value="YjeF N-terminal domain"/>
    <property type="match status" value="1"/>
</dbReference>
<evidence type="ECO:0000256" key="7">
    <source>
        <dbReference type="ARBA" id="ARBA00022840"/>
    </source>
</evidence>
<evidence type="ECO:0000256" key="12">
    <source>
        <dbReference type="ARBA" id="ARBA00023239"/>
    </source>
</evidence>
<evidence type="ECO:0000256" key="18">
    <source>
        <dbReference type="PIRNR" id="PIRNR017184"/>
    </source>
</evidence>
<evidence type="ECO:0000256" key="17">
    <source>
        <dbReference type="HAMAP-Rule" id="MF_01965"/>
    </source>
</evidence>
<feature type="binding site" evidence="17">
    <location>
        <position position="296"/>
    </location>
    <ligand>
        <name>(6S)-NADPHX</name>
        <dbReference type="ChEBI" id="CHEBI:64076"/>
    </ligand>
</feature>
<comment type="caution">
    <text evidence="22">The sequence shown here is derived from an EMBL/GenBank/DDBJ whole genome shotgun (WGS) entry which is preliminary data.</text>
</comment>
<evidence type="ECO:0000256" key="13">
    <source>
        <dbReference type="ARBA" id="ARBA00023268"/>
    </source>
</evidence>
<feature type="domain" description="YjeF N-terminal" evidence="21">
    <location>
        <begin position="11"/>
        <end position="254"/>
    </location>
</feature>
<evidence type="ECO:0000256" key="16">
    <source>
        <dbReference type="ARBA" id="ARBA00049209"/>
    </source>
</evidence>
<evidence type="ECO:0000256" key="8">
    <source>
        <dbReference type="ARBA" id="ARBA00022857"/>
    </source>
</evidence>
<dbReference type="Pfam" id="PF01256">
    <property type="entry name" value="Carb_kinase"/>
    <property type="match status" value="1"/>
</dbReference>
<dbReference type="PIRSF" id="PIRSF017184">
    <property type="entry name" value="Nnr"/>
    <property type="match status" value="1"/>
</dbReference>
<dbReference type="PANTHER" id="PTHR12592">
    <property type="entry name" value="ATP-DEPENDENT (S)-NAD(P)H-HYDRATE DEHYDRATASE FAMILY MEMBER"/>
    <property type="match status" value="1"/>
</dbReference>
<comment type="similarity">
    <text evidence="4 18">In the C-terminal section; belongs to the NnrD/CARKD family.</text>
</comment>
<evidence type="ECO:0000256" key="6">
    <source>
        <dbReference type="ARBA" id="ARBA00022741"/>
    </source>
</evidence>
<gene>
    <name evidence="17" type="primary">nnrD</name>
    <name evidence="22" type="ORF">KILIM_003_00170</name>
</gene>
<keyword evidence="7 17" id="KW-0067">ATP-binding</keyword>
<dbReference type="PANTHER" id="PTHR12592:SF0">
    <property type="entry name" value="ATP-DEPENDENT (S)-NAD(P)H-HYDRATE DEHYDRATASE"/>
    <property type="match status" value="1"/>
</dbReference>
<dbReference type="InterPro" id="IPR000631">
    <property type="entry name" value="CARKD"/>
</dbReference>
<keyword evidence="8 17" id="KW-0521">NADP</keyword>
<dbReference type="EMBL" id="BAHD01000003">
    <property type="protein sequence ID" value="GAB94095.1"/>
    <property type="molecule type" value="Genomic_DNA"/>
</dbReference>
<comment type="cofactor">
    <cofactor evidence="18">
        <name>K(+)</name>
        <dbReference type="ChEBI" id="CHEBI:29103"/>
    </cofactor>
    <text evidence="18">Binds 1 potassium ion per subunit.</text>
</comment>
<comment type="function">
    <text evidence="17">Catalyzes the dehydration of the S-form of NAD(P)HX at the expense of ADP, which is converted to AMP. Together with NAD(P)HX epimerase, which catalyzes the epimerization of the S- and R-forms, the enzyme allows the repair of both epimers of NAD(P)HX, a damaged form of NAD(P)H that is a result of enzymatic or heat-dependent hydration.</text>
</comment>
<evidence type="ECO:0000256" key="5">
    <source>
        <dbReference type="ARBA" id="ARBA00022723"/>
    </source>
</evidence>
<dbReference type="eggNOG" id="COG0063">
    <property type="taxonomic scope" value="Bacteria"/>
</dbReference>
<dbReference type="GO" id="GO:0110051">
    <property type="term" value="P:metabolite repair"/>
    <property type="evidence" value="ECO:0007669"/>
    <property type="project" value="TreeGrafter"/>
</dbReference>
<evidence type="ECO:0000313" key="23">
    <source>
        <dbReference type="Proteomes" id="UP000008366"/>
    </source>
</evidence>
<organism evidence="22 23">
    <name type="scientific">Kineosphaera limosa NBRC 100340</name>
    <dbReference type="NCBI Taxonomy" id="1184609"/>
    <lineage>
        <taxon>Bacteria</taxon>
        <taxon>Bacillati</taxon>
        <taxon>Actinomycetota</taxon>
        <taxon>Actinomycetes</taxon>
        <taxon>Micrococcales</taxon>
        <taxon>Dermatophilaceae</taxon>
        <taxon>Kineosphaera</taxon>
    </lineage>
</organism>
<feature type="binding site" evidence="17">
    <location>
        <position position="475"/>
    </location>
    <ligand>
        <name>AMP</name>
        <dbReference type="ChEBI" id="CHEBI:456215"/>
    </ligand>
</feature>
<dbReference type="InterPro" id="IPR004443">
    <property type="entry name" value="YjeF_N_dom"/>
</dbReference>
<dbReference type="Gene3D" id="3.40.1190.20">
    <property type="match status" value="1"/>
</dbReference>
<proteinExistence type="inferred from homology"/>
<evidence type="ECO:0000256" key="15">
    <source>
        <dbReference type="ARBA" id="ARBA00048238"/>
    </source>
</evidence>
<dbReference type="HAMAP" id="MF_01965">
    <property type="entry name" value="NADHX_dehydratase"/>
    <property type="match status" value="1"/>
</dbReference>
<evidence type="ECO:0000256" key="10">
    <source>
        <dbReference type="ARBA" id="ARBA00023027"/>
    </source>
</evidence>
<dbReference type="InterPro" id="IPR036652">
    <property type="entry name" value="YjeF_N_dom_sf"/>
</dbReference>
<comment type="similarity">
    <text evidence="17">Belongs to the NnrD/CARKD family.</text>
</comment>
<dbReference type="GO" id="GO:0046872">
    <property type="term" value="F:metal ion binding"/>
    <property type="evidence" value="ECO:0007669"/>
    <property type="project" value="UniProtKB-UniRule"/>
</dbReference>
<comment type="catalytic activity">
    <reaction evidence="2 18">
        <text>(6R)-NADPHX = (6S)-NADPHX</text>
        <dbReference type="Rhea" id="RHEA:32227"/>
        <dbReference type="ChEBI" id="CHEBI:64076"/>
        <dbReference type="ChEBI" id="CHEBI:64077"/>
        <dbReference type="EC" id="5.1.99.6"/>
    </reaction>
</comment>
<evidence type="ECO:0000256" key="4">
    <source>
        <dbReference type="ARBA" id="ARBA00009524"/>
    </source>
</evidence>
<keyword evidence="11 18" id="KW-0413">Isomerase</keyword>
<dbReference type="GO" id="GO:0005524">
    <property type="term" value="F:ATP binding"/>
    <property type="evidence" value="ECO:0007669"/>
    <property type="project" value="UniProtKB-UniRule"/>
</dbReference>
<evidence type="ECO:0000256" key="19">
    <source>
        <dbReference type="SAM" id="MobiDB-lite"/>
    </source>
</evidence>
<dbReference type="CDD" id="cd01171">
    <property type="entry name" value="YXKO-related"/>
    <property type="match status" value="1"/>
</dbReference>
<dbReference type="AlphaFoldDB" id="K6W4L0"/>
<evidence type="ECO:0000256" key="1">
    <source>
        <dbReference type="ARBA" id="ARBA00000013"/>
    </source>
</evidence>
<evidence type="ECO:0000256" key="9">
    <source>
        <dbReference type="ARBA" id="ARBA00022958"/>
    </source>
</evidence>
<dbReference type="InterPro" id="IPR030677">
    <property type="entry name" value="Nnr"/>
</dbReference>
<dbReference type="RefSeq" id="WP_006590628.1">
    <property type="nucleotide sequence ID" value="NZ_BAHD01000003.1"/>
</dbReference>
<comment type="catalytic activity">
    <reaction evidence="16 17 18">
        <text>(6S)-NADPHX + ADP = AMP + phosphate + NADPH + H(+)</text>
        <dbReference type="Rhea" id="RHEA:32235"/>
        <dbReference type="ChEBI" id="CHEBI:15378"/>
        <dbReference type="ChEBI" id="CHEBI:43474"/>
        <dbReference type="ChEBI" id="CHEBI:57783"/>
        <dbReference type="ChEBI" id="CHEBI:64076"/>
        <dbReference type="ChEBI" id="CHEBI:456215"/>
        <dbReference type="ChEBI" id="CHEBI:456216"/>
        <dbReference type="EC" id="4.2.1.136"/>
    </reaction>
</comment>
<feature type="binding site" evidence="17">
    <location>
        <position position="476"/>
    </location>
    <ligand>
        <name>(6S)-NADPHX</name>
        <dbReference type="ChEBI" id="CHEBI:64076"/>
    </ligand>
</feature>
<feature type="binding site" evidence="17">
    <location>
        <position position="346"/>
    </location>
    <ligand>
        <name>(6S)-NADPHX</name>
        <dbReference type="ChEBI" id="CHEBI:64076"/>
    </ligand>
</feature>
<keyword evidence="13" id="KW-0511">Multifunctional enzyme</keyword>
<dbReference type="eggNOG" id="COG0062">
    <property type="taxonomic scope" value="Bacteria"/>
</dbReference>
<comment type="catalytic activity">
    <reaction evidence="15 17 18">
        <text>(6S)-NADHX + ADP = AMP + phosphate + NADH + H(+)</text>
        <dbReference type="Rhea" id="RHEA:32223"/>
        <dbReference type="ChEBI" id="CHEBI:15378"/>
        <dbReference type="ChEBI" id="CHEBI:43474"/>
        <dbReference type="ChEBI" id="CHEBI:57945"/>
        <dbReference type="ChEBI" id="CHEBI:64074"/>
        <dbReference type="ChEBI" id="CHEBI:456215"/>
        <dbReference type="ChEBI" id="CHEBI:456216"/>
        <dbReference type="EC" id="4.2.1.136"/>
    </reaction>
</comment>
<evidence type="ECO:0000256" key="3">
    <source>
        <dbReference type="ARBA" id="ARBA00006001"/>
    </source>
</evidence>
<evidence type="ECO:0000256" key="11">
    <source>
        <dbReference type="ARBA" id="ARBA00023235"/>
    </source>
</evidence>
<feature type="region of interest" description="Disordered" evidence="19">
    <location>
        <begin position="118"/>
        <end position="138"/>
    </location>
</feature>
<evidence type="ECO:0000256" key="14">
    <source>
        <dbReference type="ARBA" id="ARBA00025153"/>
    </source>
</evidence>
<dbReference type="InterPro" id="IPR029056">
    <property type="entry name" value="Ribokinase-like"/>
</dbReference>
<dbReference type="GO" id="GO:0052855">
    <property type="term" value="F:ADP-dependent NAD(P)H-hydrate dehydratase activity"/>
    <property type="evidence" value="ECO:0007669"/>
    <property type="project" value="UniProtKB-UniRule"/>
</dbReference>
<dbReference type="STRING" id="1184609.KILIM_003_00170"/>
<comment type="function">
    <text evidence="14 18">Bifunctional enzyme that catalyzes the epimerization of the S- and R-forms of NAD(P)HX and the dehydration of the S-form of NAD(P)HX at the expense of ADP, which is converted to AMP. This allows the repair of both epimers of NAD(P)HX, a damaged form of NAD(P)H that is a result of enzymatic or heat-dependent hydration.</text>
</comment>
<keyword evidence="5 18" id="KW-0479">Metal-binding</keyword>
<dbReference type="GO" id="GO:0052856">
    <property type="term" value="F:NAD(P)HX epimerase activity"/>
    <property type="evidence" value="ECO:0007669"/>
    <property type="project" value="UniProtKB-EC"/>
</dbReference>
<dbReference type="PROSITE" id="PS51385">
    <property type="entry name" value="YJEF_N"/>
    <property type="match status" value="1"/>
</dbReference>
<feature type="binding site" evidence="17">
    <location>
        <begin position="444"/>
        <end position="448"/>
    </location>
    <ligand>
        <name>AMP</name>
        <dbReference type="ChEBI" id="CHEBI:456215"/>
    </ligand>
</feature>
<dbReference type="GO" id="GO:0046496">
    <property type="term" value="P:nicotinamide nucleotide metabolic process"/>
    <property type="evidence" value="ECO:0007669"/>
    <property type="project" value="UniProtKB-UniRule"/>
</dbReference>
<dbReference type="PROSITE" id="PS51383">
    <property type="entry name" value="YJEF_C_3"/>
    <property type="match status" value="1"/>
</dbReference>
<dbReference type="Proteomes" id="UP000008366">
    <property type="component" value="Unassembled WGS sequence"/>
</dbReference>
<comment type="cofactor">
    <cofactor evidence="17">
        <name>Mg(2+)</name>
        <dbReference type="ChEBI" id="CHEBI:18420"/>
    </cofactor>
</comment>
<keyword evidence="12 17" id="KW-0456">Lyase</keyword>
<feature type="binding site" evidence="17">
    <location>
        <position position="401"/>
    </location>
    <ligand>
        <name>(6S)-NADPHX</name>
        <dbReference type="ChEBI" id="CHEBI:64076"/>
    </ligand>
</feature>
<comment type="subunit">
    <text evidence="17">Homotetramer.</text>
</comment>
<evidence type="ECO:0000256" key="2">
    <source>
        <dbReference type="ARBA" id="ARBA00000909"/>
    </source>
</evidence>
<keyword evidence="10 17" id="KW-0520">NAD</keyword>